<feature type="compositionally biased region" description="Low complexity" evidence="1">
    <location>
        <begin position="296"/>
        <end position="321"/>
    </location>
</feature>
<feature type="region of interest" description="Disordered" evidence="1">
    <location>
        <begin position="352"/>
        <end position="436"/>
    </location>
</feature>
<keyword evidence="2" id="KW-1185">Reference proteome</keyword>
<proteinExistence type="predicted"/>
<dbReference type="SUPFAM" id="SSF50978">
    <property type="entry name" value="WD40 repeat-like"/>
    <property type="match status" value="1"/>
</dbReference>
<feature type="region of interest" description="Disordered" evidence="1">
    <location>
        <begin position="196"/>
        <end position="220"/>
    </location>
</feature>
<dbReference type="WBParaSite" id="Minc3s00608g15059">
    <property type="protein sequence ID" value="Minc3s00608g15059"/>
    <property type="gene ID" value="Minc3s00608g15059"/>
</dbReference>
<evidence type="ECO:0000313" key="2">
    <source>
        <dbReference type="Proteomes" id="UP000887563"/>
    </source>
</evidence>
<sequence>MSTPKKLRYTSDKSDDSDDYFESNEEDDKFEPAIATSSGRLVRPSLGNTSKTGINNEINNKEGNDVNVQVPMKRLKNHDSDKACAPDFSKIVRYLTAVQQTHNNSLNLLNEEEVKNVQSGRQTLSQFWQSRMKTICSNSQNKPEFSCWKRIDELSPSLTRWLDTHSIGLIIQGSVPNGIQSIGDDESIEKPVSIERQPLPFRLPRKRGRPRKDDLSRTNRLLSTPLAEPIERNSLTVNEHLQSLVTKQIEATSSIINQMKKGKGRSTNNSMSSALIDASVSLPSTSFDSTIQKTPQTQFKNNNNSLNQKSQQKSKSTKNSFQKTVKLEVEDFSLPTEFTLGVNFPVSTNTPLLSSNDDRAKNPKAKAASNRSHSSKEIPSTATLEETSSSPATTDKQNQPQKIQNGSKSSLFKRKEAGRSNSKSDTSGGVDLPVPNEKQINIPIFSGQTFPFDYDVSPAVQRFESVQIVDIYNNLLPSKPSSAEQTTTYNSLIPGQNGLNSVYQNRIDHQKLKQIKSNRQFVQTLFCGGPIAAIAVCPQALPDGRELFVVAIFADEKYLDCSLIEDSHSYLQIWTTNAKLTSDAQTNDSSPKLAFLLRIPNAKQICSVSWCPKLIKNEIISNGKEMNFEQSLGLLAVGTFNGRIHIYSFPSDLDFLINTHQCSSSTSAENKTPLILESVPLLTLCHAPLRNIKMEAKEEGNGKRNTGISSLKEGLDSIPLLKVQWSPFDGSRHIAAISASWFVYIWSIFGDSNEVTLPLWTFPIDGLVSPPMSIGWLEKDKICVSYRNRQFNVHKLQNPCEETSTYSTRLVLECESAKGSGIFCNTRPLIFSGAITFDSYSFNYLGTQQQQKISDNDDRVIDFVMAANLSNCHQIRINSACICPISGICSSVGADGRMFSSLNGRLAPKNVTEIDNFMHGRALLQLISHRNNPINYEDDNAENKSTFCYSHVDCLAEKFLEVRLGDCAILEQKNACTSHSLMAALSIATIHGPLSSLKEGLDSIPLLKVQWSPFDGSRHIAAISASFCVSYRNRQFNVHKLQSPNEETALCYLSLQQKISDNDDRVIDFVMAANLSNCHQIRVNSACICPISGICSSVGADGRMFSSLNGRLAPRNVTEIDNFMHGRALLQLISHRNTPINYEDDNAENKSTFCYSHVDCLAEKFLEVRLGDCAILEQKNYIFLIDTTN</sequence>
<feature type="compositionally biased region" description="Acidic residues" evidence="1">
    <location>
        <begin position="15"/>
        <end position="29"/>
    </location>
</feature>
<reference evidence="3" key="1">
    <citation type="submission" date="2022-11" db="UniProtKB">
        <authorList>
            <consortium name="WormBaseParasite"/>
        </authorList>
    </citation>
    <scope>IDENTIFICATION</scope>
</reference>
<accession>A0A914LKP5</accession>
<feature type="region of interest" description="Disordered" evidence="1">
    <location>
        <begin position="1"/>
        <end position="62"/>
    </location>
</feature>
<dbReference type="InterPro" id="IPR036322">
    <property type="entry name" value="WD40_repeat_dom_sf"/>
</dbReference>
<dbReference type="AlphaFoldDB" id="A0A914LKP5"/>
<organism evidence="2 3">
    <name type="scientific">Meloidogyne incognita</name>
    <name type="common">Southern root-knot nematode worm</name>
    <name type="synonym">Oxyuris incognita</name>
    <dbReference type="NCBI Taxonomy" id="6306"/>
    <lineage>
        <taxon>Eukaryota</taxon>
        <taxon>Metazoa</taxon>
        <taxon>Ecdysozoa</taxon>
        <taxon>Nematoda</taxon>
        <taxon>Chromadorea</taxon>
        <taxon>Rhabditida</taxon>
        <taxon>Tylenchina</taxon>
        <taxon>Tylenchomorpha</taxon>
        <taxon>Tylenchoidea</taxon>
        <taxon>Meloidogynidae</taxon>
        <taxon>Meloidogyninae</taxon>
        <taxon>Meloidogyne</taxon>
        <taxon>Meloidogyne incognita group</taxon>
    </lineage>
</organism>
<evidence type="ECO:0000313" key="3">
    <source>
        <dbReference type="WBParaSite" id="Minc3s00608g15059"/>
    </source>
</evidence>
<feature type="region of interest" description="Disordered" evidence="1">
    <location>
        <begin position="295"/>
        <end position="321"/>
    </location>
</feature>
<dbReference type="Proteomes" id="UP000887563">
    <property type="component" value="Unplaced"/>
</dbReference>
<evidence type="ECO:0000256" key="1">
    <source>
        <dbReference type="SAM" id="MobiDB-lite"/>
    </source>
</evidence>
<protein>
    <submittedName>
        <fullName evidence="3">Uncharacterized protein</fullName>
    </submittedName>
</protein>
<feature type="compositionally biased region" description="Polar residues" evidence="1">
    <location>
        <begin position="369"/>
        <end position="410"/>
    </location>
</feature>
<name>A0A914LKP5_MELIC</name>